<organism evidence="3 4">
    <name type="scientific">Pristionchus mayeri</name>
    <dbReference type="NCBI Taxonomy" id="1317129"/>
    <lineage>
        <taxon>Eukaryota</taxon>
        <taxon>Metazoa</taxon>
        <taxon>Ecdysozoa</taxon>
        <taxon>Nematoda</taxon>
        <taxon>Chromadorea</taxon>
        <taxon>Rhabditida</taxon>
        <taxon>Rhabditina</taxon>
        <taxon>Diplogasteromorpha</taxon>
        <taxon>Diplogasteroidea</taxon>
        <taxon>Neodiplogasteridae</taxon>
        <taxon>Pristionchus</taxon>
    </lineage>
</organism>
<dbReference type="Proteomes" id="UP001328107">
    <property type="component" value="Unassembled WGS sequence"/>
</dbReference>
<keyword evidence="2" id="KW-0732">Signal</keyword>
<sequence>RIFGLLFALLVPFGDSRAFRRSYSDEMMSAEDLAVVYVSLTIARFIIHLQDIIETVYVGERDASSGYEASQQIQVPASNPEISSGWSHENPSLSEGDAFPMREVQFNSAPTTSTVYPARTKETTTAIPTTEP</sequence>
<feature type="compositionally biased region" description="Polar residues" evidence="1">
    <location>
        <begin position="69"/>
        <end position="93"/>
    </location>
</feature>
<feature type="chain" id="PRO_5043023969" description="G protein-coupled receptor" evidence="2">
    <location>
        <begin position="19"/>
        <end position="132"/>
    </location>
</feature>
<feature type="non-terminal residue" evidence="3">
    <location>
        <position position="132"/>
    </location>
</feature>
<reference evidence="4" key="1">
    <citation type="submission" date="2022-10" db="EMBL/GenBank/DDBJ databases">
        <title>Genome assembly of Pristionchus species.</title>
        <authorList>
            <person name="Yoshida K."/>
            <person name="Sommer R.J."/>
        </authorList>
    </citation>
    <scope>NUCLEOTIDE SEQUENCE [LARGE SCALE GENOMIC DNA]</scope>
    <source>
        <strain evidence="4">RS5460</strain>
    </source>
</reference>
<protein>
    <recommendedName>
        <fullName evidence="5">G protein-coupled receptor</fullName>
    </recommendedName>
</protein>
<gene>
    <name evidence="3" type="ORF">PMAYCL1PPCAC_16945</name>
</gene>
<proteinExistence type="predicted"/>
<evidence type="ECO:0000313" key="3">
    <source>
        <dbReference type="EMBL" id="GMR46750.1"/>
    </source>
</evidence>
<accession>A0AAN5CLX8</accession>
<evidence type="ECO:0000313" key="4">
    <source>
        <dbReference type="Proteomes" id="UP001328107"/>
    </source>
</evidence>
<feature type="region of interest" description="Disordered" evidence="1">
    <location>
        <begin position="69"/>
        <end position="94"/>
    </location>
</feature>
<dbReference type="AlphaFoldDB" id="A0AAN5CLX8"/>
<feature type="signal peptide" evidence="2">
    <location>
        <begin position="1"/>
        <end position="18"/>
    </location>
</feature>
<name>A0AAN5CLX8_9BILA</name>
<feature type="non-terminal residue" evidence="3">
    <location>
        <position position="1"/>
    </location>
</feature>
<evidence type="ECO:0008006" key="5">
    <source>
        <dbReference type="Google" id="ProtNLM"/>
    </source>
</evidence>
<keyword evidence="4" id="KW-1185">Reference proteome</keyword>
<dbReference type="EMBL" id="BTRK01000004">
    <property type="protein sequence ID" value="GMR46750.1"/>
    <property type="molecule type" value="Genomic_DNA"/>
</dbReference>
<comment type="caution">
    <text evidence="3">The sequence shown here is derived from an EMBL/GenBank/DDBJ whole genome shotgun (WGS) entry which is preliminary data.</text>
</comment>
<evidence type="ECO:0000256" key="2">
    <source>
        <dbReference type="SAM" id="SignalP"/>
    </source>
</evidence>
<evidence type="ECO:0000256" key="1">
    <source>
        <dbReference type="SAM" id="MobiDB-lite"/>
    </source>
</evidence>